<dbReference type="Proteomes" id="UP001304813">
    <property type="component" value="Segment"/>
</dbReference>
<sequence length="209" mass="24079">MKPIQKCSDTCDFDMNTHESVIELSKNPDPSKLYVAVECPQCHQPRIAYDMNKLEDQTKDRKVRHFRGAKNLGGLTLLYKDLGNNIFRLSYAICSPEDNYSRKTGIQIAESRWDTKYLIIDITPGLAVDRSRLTQFNYTNEHALLVSLFAVLIGKRQNRKLNSTMLDSDAPLIYRSVMASLTHDGGDDIHEWVVNRVLHMVKWNYNLDK</sequence>
<evidence type="ECO:0000313" key="2">
    <source>
        <dbReference type="Proteomes" id="UP001304813"/>
    </source>
</evidence>
<proteinExistence type="predicted"/>
<protein>
    <submittedName>
        <fullName evidence="1">Uncharacterized protein</fullName>
    </submittedName>
</protein>
<keyword evidence="2" id="KW-1185">Reference proteome</keyword>
<accession>A0AA86IYX9</accession>
<evidence type="ECO:0000313" key="1">
    <source>
        <dbReference type="EMBL" id="BES79866.1"/>
    </source>
</evidence>
<dbReference type="EMBL" id="LC779065">
    <property type="protein sequence ID" value="BES79866.1"/>
    <property type="molecule type" value="Genomic_DNA"/>
</dbReference>
<reference evidence="1 2" key="1">
    <citation type="submission" date="2023-09" db="EMBL/GenBank/DDBJ databases">
        <title>Analysis of phage genome (vB_Yru_GN1) of the bacterium (Yersinia ruckeri).</title>
        <authorList>
            <person name="Ganjoor M.S."/>
            <person name="Bouzari M."/>
            <person name="Soleimani-Delfan A."/>
        </authorList>
    </citation>
    <scope>NUCLEOTIDE SEQUENCE [LARGE SCALE GENOMIC DNA]</scope>
    <source>
        <strain evidence="2">vB_Yru_GN1</strain>
    </source>
</reference>
<name>A0AA86IYX9_9CAUD</name>
<organism evidence="1 2">
    <name type="scientific">Yersinia phage vB_Yru_GN1</name>
    <dbReference type="NCBI Taxonomy" id="3074381"/>
    <lineage>
        <taxon>Viruses</taxon>
        <taxon>Duplodnaviria</taxon>
        <taxon>Heunggongvirae</taxon>
        <taxon>Uroviricota</taxon>
        <taxon>Caudoviricetes</taxon>
        <taxon>Caudoviricetes incertae sedis</taxon>
        <taxon>Sepahanvirus</taxon>
        <taxon>Sepahanvirus vB-Yru-GN1</taxon>
    </lineage>
</organism>